<sequence length="413" mass="46751">MPTKRIIPWKIPDWLLEDSLLNKSISECLPVHYNFEIHKTIWRIYCLRAKNVALQMPEGLLLFAVPISEIIRNYFLRTDKPPRFALPITTNDTTVAEVSIRDIDVVILGDVTYGACCIEELSAKALNVDLIVHYGHSCLIPIDTISVLYVFVDIQIDIVHFIESVKVNFEKSSRLALVSTIQFVTSLQAAKQPLLEAGYSITIPQCLPLSPGEILGCTSPKVEGVDALVYLGDGRFHLESIMISNPLLAAYRYDPYDKSFTREFYDHKEMRKRRKEAIDIARNAVNFGIILGTLGKQGSPAVVKQLQMELEKSGKSYIILLLSEIIPSKLALFDEQVDVWIQVACPRLSIDWGIEFTKPLLTPYEACVALNEQVFWPKDLFEAYPMDYYANQSLGHWTPNHTSNKLSASRTVI</sequence>
<keyword evidence="9" id="KW-0411">Iron-sulfur</keyword>
<dbReference type="Gene3D" id="3.40.50.11850">
    <property type="entry name" value="Diphthamide synthesis DPH1/DPH2 domain 2"/>
    <property type="match status" value="1"/>
</dbReference>
<evidence type="ECO:0000256" key="7">
    <source>
        <dbReference type="ARBA" id="ARBA00022723"/>
    </source>
</evidence>
<dbReference type="GO" id="GO:0046872">
    <property type="term" value="F:metal ion binding"/>
    <property type="evidence" value="ECO:0007669"/>
    <property type="project" value="UniProtKB-KW"/>
</dbReference>
<dbReference type="InterPro" id="IPR042263">
    <property type="entry name" value="DPH1/DPH2_1"/>
</dbReference>
<evidence type="ECO:0000256" key="9">
    <source>
        <dbReference type="ARBA" id="ARBA00023014"/>
    </source>
</evidence>
<evidence type="ECO:0000256" key="8">
    <source>
        <dbReference type="ARBA" id="ARBA00023004"/>
    </source>
</evidence>
<dbReference type="InterPro" id="IPR016435">
    <property type="entry name" value="DPH1/DPH2"/>
</dbReference>
<accession>A0AAE2D2G4</accession>
<evidence type="ECO:0000256" key="11">
    <source>
        <dbReference type="PIRNR" id="PIRNR004967"/>
    </source>
</evidence>
<evidence type="ECO:0000256" key="2">
    <source>
        <dbReference type="ARBA" id="ARBA00010173"/>
    </source>
</evidence>
<keyword evidence="11" id="KW-0004">4Fe-4S</keyword>
<comment type="similarity">
    <text evidence="2 11">Belongs to the DPH1/DPH2 family. DPH1 subfamily.</text>
</comment>
<protein>
    <recommendedName>
        <fullName evidence="4 11">2-(3-amino-3-carboxypropyl)histidine synthase subunit 1</fullName>
        <ecNumber evidence="3 11">2.5.1.108</ecNumber>
    </recommendedName>
</protein>
<dbReference type="PIRSF" id="PIRSF004967">
    <property type="entry name" value="DPH1"/>
    <property type="match status" value="1"/>
</dbReference>
<comment type="pathway">
    <text evidence="1 11">Protein modification; peptidyl-diphthamide biosynthesis.</text>
</comment>
<dbReference type="InterPro" id="IPR042265">
    <property type="entry name" value="DPH1/DPH2_3"/>
</dbReference>
<evidence type="ECO:0000256" key="3">
    <source>
        <dbReference type="ARBA" id="ARBA00012221"/>
    </source>
</evidence>
<reference evidence="12" key="2">
    <citation type="journal article" date="2023" name="Infect Dis Poverty">
        <title>Chromosome-scale genome of the human blood fluke Schistosoma mekongi and its implications for public health.</title>
        <authorList>
            <person name="Zhou M."/>
            <person name="Xu L."/>
            <person name="Xu D."/>
            <person name="Chen W."/>
            <person name="Khan J."/>
            <person name="Hu Y."/>
            <person name="Huang H."/>
            <person name="Wei H."/>
            <person name="Zhang Y."/>
            <person name="Chusongsang P."/>
            <person name="Tanasarnprasert K."/>
            <person name="Hu X."/>
            <person name="Limpanont Y."/>
            <person name="Lv Z."/>
        </authorList>
    </citation>
    <scope>NUCLEOTIDE SEQUENCE</scope>
    <source>
        <strain evidence="12">LV_2022a</strain>
    </source>
</reference>
<comment type="caution">
    <text evidence="12">The sequence shown here is derived from an EMBL/GenBank/DDBJ whole genome shotgun (WGS) entry which is preliminary data.</text>
</comment>
<dbReference type="EC" id="2.5.1.108" evidence="3 11"/>
<evidence type="ECO:0000313" key="13">
    <source>
        <dbReference type="Proteomes" id="UP001292079"/>
    </source>
</evidence>
<dbReference type="Pfam" id="PF01866">
    <property type="entry name" value="Diphthamide_syn"/>
    <property type="match status" value="1"/>
</dbReference>
<organism evidence="12 13">
    <name type="scientific">Schistosoma mekongi</name>
    <name type="common">Parasitic worm</name>
    <dbReference type="NCBI Taxonomy" id="38744"/>
    <lineage>
        <taxon>Eukaryota</taxon>
        <taxon>Metazoa</taxon>
        <taxon>Spiralia</taxon>
        <taxon>Lophotrochozoa</taxon>
        <taxon>Platyhelminthes</taxon>
        <taxon>Trematoda</taxon>
        <taxon>Digenea</taxon>
        <taxon>Strigeidida</taxon>
        <taxon>Schistosomatoidea</taxon>
        <taxon>Schistosomatidae</taxon>
        <taxon>Schistosoma</taxon>
    </lineage>
</organism>
<dbReference type="Proteomes" id="UP001292079">
    <property type="component" value="Unassembled WGS sequence"/>
</dbReference>
<evidence type="ECO:0000313" key="12">
    <source>
        <dbReference type="EMBL" id="KAK4468684.1"/>
    </source>
</evidence>
<dbReference type="InterPro" id="IPR035435">
    <property type="entry name" value="DPH1/DPH2_euk_archaea"/>
</dbReference>
<dbReference type="Gene3D" id="3.40.50.11860">
    <property type="entry name" value="Diphthamide synthesis DPH1/DPH2 domain 3"/>
    <property type="match status" value="1"/>
</dbReference>
<dbReference type="NCBIfam" id="TIGR00322">
    <property type="entry name" value="diphth2_R"/>
    <property type="match status" value="1"/>
</dbReference>
<evidence type="ECO:0000256" key="10">
    <source>
        <dbReference type="ARBA" id="ARBA00048403"/>
    </source>
</evidence>
<dbReference type="PANTHER" id="PTHR10762:SF1">
    <property type="entry name" value="2-(3-AMINO-3-CARBOXYPROPYL)HISTIDINE SYNTHASE SUBUNIT 1"/>
    <property type="match status" value="1"/>
</dbReference>
<dbReference type="FunFam" id="3.40.50.11850:FF:000001">
    <property type="entry name" value="2-(3-amino-3-carboxypropyl)histidine synthase subunit 1"/>
    <property type="match status" value="1"/>
</dbReference>
<dbReference type="GO" id="GO:0051539">
    <property type="term" value="F:4 iron, 4 sulfur cluster binding"/>
    <property type="evidence" value="ECO:0007669"/>
    <property type="project" value="UniProtKB-UniRule"/>
</dbReference>
<dbReference type="AlphaFoldDB" id="A0AAE2D2G4"/>
<keyword evidence="8" id="KW-0408">Iron</keyword>
<dbReference type="GO" id="GO:0090560">
    <property type="term" value="F:2-(3-amino-3-carboxypropyl)histidine synthase activity"/>
    <property type="evidence" value="ECO:0007669"/>
    <property type="project" value="UniProtKB-UniRule"/>
</dbReference>
<keyword evidence="7" id="KW-0479">Metal-binding</keyword>
<name>A0AAE2D2G4_SCHME</name>
<proteinExistence type="inferred from homology"/>
<comment type="function">
    <text evidence="11">Catalyzes the first step of diphthamide biosynthesis, a post-translational modification of histidine which occurs in elongation factor 2.</text>
</comment>
<dbReference type="PANTHER" id="PTHR10762">
    <property type="entry name" value="DIPHTHAMIDE BIOSYNTHESIS PROTEIN"/>
    <property type="match status" value="1"/>
</dbReference>
<evidence type="ECO:0000256" key="6">
    <source>
        <dbReference type="ARBA" id="ARBA00022691"/>
    </source>
</evidence>
<dbReference type="FunFam" id="3.40.50.11860:FF:000002">
    <property type="entry name" value="2-(3-amino-3-carboxypropyl)histidine synthase subunit 1"/>
    <property type="match status" value="1"/>
</dbReference>
<dbReference type="InterPro" id="IPR042264">
    <property type="entry name" value="DPH1/DPH2_2"/>
</dbReference>
<dbReference type="GO" id="GO:0017183">
    <property type="term" value="P:protein histidyl modification to diphthamide"/>
    <property type="evidence" value="ECO:0007669"/>
    <property type="project" value="UniProtKB-UniRule"/>
</dbReference>
<evidence type="ECO:0000256" key="5">
    <source>
        <dbReference type="ARBA" id="ARBA00022679"/>
    </source>
</evidence>
<evidence type="ECO:0000256" key="1">
    <source>
        <dbReference type="ARBA" id="ARBA00005156"/>
    </source>
</evidence>
<keyword evidence="5 11" id="KW-0808">Transferase</keyword>
<comment type="cofactor">
    <cofactor evidence="11">
        <name>[4Fe-4S] cluster</name>
        <dbReference type="ChEBI" id="CHEBI:49883"/>
    </cofactor>
    <text evidence="11">Binds 1 [4Fe-4S] cluster per subunit. The cluster is coordinated with 3 cysteines and an exchangeable S-adenosyl-L-methionine.</text>
</comment>
<reference evidence="12" key="1">
    <citation type="submission" date="2022-04" db="EMBL/GenBank/DDBJ databases">
        <authorList>
            <person name="Xu L."/>
            <person name="Lv Z."/>
        </authorList>
    </citation>
    <scope>NUCLEOTIDE SEQUENCE</scope>
    <source>
        <strain evidence="12">LV_2022a</strain>
    </source>
</reference>
<keyword evidence="13" id="KW-1185">Reference proteome</keyword>
<evidence type="ECO:0000256" key="4">
    <source>
        <dbReference type="ARBA" id="ARBA00021915"/>
    </source>
</evidence>
<dbReference type="SFLD" id="SFLDS00032">
    <property type="entry name" value="Radical_SAM_3-amino-3-carboxyp"/>
    <property type="match status" value="1"/>
</dbReference>
<gene>
    <name evidence="12" type="ORF">MN116_007866</name>
</gene>
<dbReference type="EMBL" id="JALJAT010000006">
    <property type="protein sequence ID" value="KAK4468684.1"/>
    <property type="molecule type" value="Genomic_DNA"/>
</dbReference>
<dbReference type="Gene3D" id="3.40.50.11840">
    <property type="entry name" value="Diphthamide synthesis DPH1/DPH2 domain 1"/>
    <property type="match status" value="1"/>
</dbReference>
<comment type="catalytic activity">
    <reaction evidence="10 11">
        <text>L-histidyl-[translation elongation factor 2] + S-adenosyl-L-methionine = 2-[(3S)-amino-3-carboxypropyl]-L-histidyl-[translation elongation factor 2] + S-methyl-5'-thioadenosine + H(+)</text>
        <dbReference type="Rhea" id="RHEA:36783"/>
        <dbReference type="Rhea" id="RHEA-COMP:9748"/>
        <dbReference type="Rhea" id="RHEA-COMP:9749"/>
        <dbReference type="ChEBI" id="CHEBI:15378"/>
        <dbReference type="ChEBI" id="CHEBI:17509"/>
        <dbReference type="ChEBI" id="CHEBI:29979"/>
        <dbReference type="ChEBI" id="CHEBI:59789"/>
        <dbReference type="ChEBI" id="CHEBI:73995"/>
        <dbReference type="EC" id="2.5.1.108"/>
    </reaction>
</comment>
<keyword evidence="6 11" id="KW-0949">S-adenosyl-L-methionine</keyword>